<gene>
    <name evidence="4" type="ORF">PAL_GLEAN10017854</name>
</gene>
<keyword evidence="1" id="KW-0597">Phosphoprotein</keyword>
<dbReference type="GO" id="GO:0003009">
    <property type="term" value="P:skeletal muscle contraction"/>
    <property type="evidence" value="ECO:0007669"/>
    <property type="project" value="TreeGrafter"/>
</dbReference>
<dbReference type="Proteomes" id="UP000010552">
    <property type="component" value="Unassembled WGS sequence"/>
</dbReference>
<dbReference type="GO" id="GO:0051015">
    <property type="term" value="F:actin filament binding"/>
    <property type="evidence" value="ECO:0007669"/>
    <property type="project" value="TreeGrafter"/>
</dbReference>
<feature type="compositionally biased region" description="Pro residues" evidence="2">
    <location>
        <begin position="12"/>
        <end position="26"/>
    </location>
</feature>
<reference evidence="5" key="1">
    <citation type="journal article" date="2013" name="Science">
        <title>Comparative analysis of bat genomes provides insight into the evolution of flight and immunity.</title>
        <authorList>
            <person name="Zhang G."/>
            <person name="Cowled C."/>
            <person name="Shi Z."/>
            <person name="Huang Z."/>
            <person name="Bishop-Lilly K.A."/>
            <person name="Fang X."/>
            <person name="Wynne J.W."/>
            <person name="Xiong Z."/>
            <person name="Baker M.L."/>
            <person name="Zhao W."/>
            <person name="Tachedjian M."/>
            <person name="Zhu Y."/>
            <person name="Zhou P."/>
            <person name="Jiang X."/>
            <person name="Ng J."/>
            <person name="Yang L."/>
            <person name="Wu L."/>
            <person name="Xiao J."/>
            <person name="Feng Y."/>
            <person name="Chen Y."/>
            <person name="Sun X."/>
            <person name="Zhang Y."/>
            <person name="Marsh G.A."/>
            <person name="Crameri G."/>
            <person name="Broder C.C."/>
            <person name="Frey K.G."/>
            <person name="Wang L.F."/>
            <person name="Wang J."/>
        </authorList>
    </citation>
    <scope>NUCLEOTIDE SEQUENCE [LARGE SCALE GENOMIC DNA]</scope>
</reference>
<dbReference type="FunCoup" id="L5KYQ1">
    <property type="interactions" value="303"/>
</dbReference>
<dbReference type="GO" id="GO:0071203">
    <property type="term" value="C:WASH complex"/>
    <property type="evidence" value="ECO:0007669"/>
    <property type="project" value="TreeGrafter"/>
</dbReference>
<feature type="domain" description="FAM21/CAPZIP" evidence="3">
    <location>
        <begin position="80"/>
        <end position="183"/>
    </location>
</feature>
<dbReference type="AlphaFoldDB" id="L5KYQ1"/>
<feature type="region of interest" description="Disordered" evidence="2">
    <location>
        <begin position="1"/>
        <end position="87"/>
    </location>
</feature>
<dbReference type="InParanoid" id="L5KYQ1"/>
<dbReference type="GO" id="GO:1905394">
    <property type="term" value="F:retromer complex binding"/>
    <property type="evidence" value="ECO:0007669"/>
    <property type="project" value="TreeGrafter"/>
</dbReference>
<evidence type="ECO:0000313" key="5">
    <source>
        <dbReference type="Proteomes" id="UP000010552"/>
    </source>
</evidence>
<dbReference type="GO" id="GO:0005769">
    <property type="term" value="C:early endosome"/>
    <property type="evidence" value="ECO:0007669"/>
    <property type="project" value="TreeGrafter"/>
</dbReference>
<dbReference type="GO" id="GO:0005829">
    <property type="term" value="C:cytosol"/>
    <property type="evidence" value="ECO:0007669"/>
    <property type="project" value="GOC"/>
</dbReference>
<dbReference type="GO" id="GO:0042147">
    <property type="term" value="P:retrograde transport, endosome to Golgi"/>
    <property type="evidence" value="ECO:0007669"/>
    <property type="project" value="TreeGrafter"/>
</dbReference>
<evidence type="ECO:0000256" key="2">
    <source>
        <dbReference type="SAM" id="MobiDB-lite"/>
    </source>
</evidence>
<evidence type="ECO:0000256" key="1">
    <source>
        <dbReference type="ARBA" id="ARBA00022553"/>
    </source>
</evidence>
<name>L5KYQ1_PTEAL</name>
<dbReference type="Pfam" id="PF15255">
    <property type="entry name" value="CAP-ZIP_m"/>
    <property type="match status" value="1"/>
</dbReference>
<evidence type="ECO:0000259" key="3">
    <source>
        <dbReference type="Pfam" id="PF15255"/>
    </source>
</evidence>
<dbReference type="PANTHER" id="PTHR21669">
    <property type="entry name" value="CAPZ-INTERACTING PROTEIN AND RELATED PROTEINS"/>
    <property type="match status" value="1"/>
</dbReference>
<dbReference type="STRING" id="9402.L5KYQ1"/>
<feature type="compositionally biased region" description="Basic and acidic residues" evidence="2">
    <location>
        <begin position="220"/>
        <end position="236"/>
    </location>
</feature>
<organism evidence="4 5">
    <name type="scientific">Pteropus alecto</name>
    <name type="common">Black flying fox</name>
    <dbReference type="NCBI Taxonomy" id="9402"/>
    <lineage>
        <taxon>Eukaryota</taxon>
        <taxon>Metazoa</taxon>
        <taxon>Chordata</taxon>
        <taxon>Craniata</taxon>
        <taxon>Vertebrata</taxon>
        <taxon>Euteleostomi</taxon>
        <taxon>Mammalia</taxon>
        <taxon>Eutheria</taxon>
        <taxon>Laurasiatheria</taxon>
        <taxon>Chiroptera</taxon>
        <taxon>Yinpterochiroptera</taxon>
        <taxon>Pteropodoidea</taxon>
        <taxon>Pteropodidae</taxon>
        <taxon>Pteropodinae</taxon>
        <taxon>Pteropus</taxon>
    </lineage>
</organism>
<dbReference type="GO" id="GO:1901981">
    <property type="term" value="F:phosphatidylinositol phosphate binding"/>
    <property type="evidence" value="ECO:0007669"/>
    <property type="project" value="TreeGrafter"/>
</dbReference>
<protein>
    <submittedName>
        <fullName evidence="4">Capz-interacting protein</fullName>
    </submittedName>
</protein>
<dbReference type="eggNOG" id="ENOG502SRPU">
    <property type="taxonomic scope" value="Eukaryota"/>
</dbReference>
<dbReference type="EMBL" id="KB030474">
    <property type="protein sequence ID" value="ELK16315.1"/>
    <property type="molecule type" value="Genomic_DNA"/>
</dbReference>
<feature type="region of interest" description="Disordered" evidence="2">
    <location>
        <begin position="106"/>
        <end position="377"/>
    </location>
</feature>
<proteinExistence type="predicted"/>
<feature type="compositionally biased region" description="Basic and acidic residues" evidence="2">
    <location>
        <begin position="299"/>
        <end position="310"/>
    </location>
</feature>
<sequence>MRPRGSGGKENTPPPPRLPPEVPPLVSPTRQHALKARQGPGTRRWPASCNRAGTVTRFLGHYPPTLPPELLKSPSSASQPPKVKVKSSPLIEKLQANLAFDPAALLPRASPRSPGLKAAVSPFHSPPSTPSSPGVRSRPGEPEEVPVSFDQPPEGSHLPCYNKVRTRGSIKRRPPSRRFRRSQSDCGELGDFRAAGSPQENGAREEDGDEVFPPKGEGAVGKEGRRSPGPREERPLRRTASWTEKPEEKGPAWEGAAPDGRGEASEPPAAPGSEAKDGSPSGETPAQEQVEELAELEEDGVKSQDEKPPEEGAVPQETPQSPPGGAEGKGQEKPEEEAAPEPGHSPRTGQAEPETSGEVPKTEVGGPACSPGTGEARARARPFVTCHIPHSPITGPGVRQAVTDGEGTGGQIGKPVSCSLGVPAGPEVWGTCGCGRGELDWAPLCDRGPAPQDTSHFGAST</sequence>
<dbReference type="PANTHER" id="PTHR21669:SF2">
    <property type="entry name" value="CAPZ-INTERACTING PROTEIN"/>
    <property type="match status" value="1"/>
</dbReference>
<dbReference type="GO" id="GO:0036010">
    <property type="term" value="P:protein localization to endosome"/>
    <property type="evidence" value="ECO:0007669"/>
    <property type="project" value="TreeGrafter"/>
</dbReference>
<dbReference type="InterPro" id="IPR029341">
    <property type="entry name" value="FAM21/CAPZIP"/>
</dbReference>
<keyword evidence="5" id="KW-1185">Reference proteome</keyword>
<accession>L5KYQ1</accession>
<feature type="compositionally biased region" description="Basic residues" evidence="2">
    <location>
        <begin position="164"/>
        <end position="181"/>
    </location>
</feature>
<feature type="compositionally biased region" description="Acidic residues" evidence="2">
    <location>
        <begin position="289"/>
        <end position="298"/>
    </location>
</feature>
<evidence type="ECO:0000313" key="4">
    <source>
        <dbReference type="EMBL" id="ELK16315.1"/>
    </source>
</evidence>